<reference evidence="3 5" key="1">
    <citation type="submission" date="2024-07" db="EMBL/GenBank/DDBJ databases">
        <title>Description of Labrys sedimenti sp. nov., isolated from a diclofenac-degrading enrichment culture.</title>
        <authorList>
            <person name="Tancsics A."/>
            <person name="Csepanyi A."/>
        </authorList>
    </citation>
    <scope>NUCLEOTIDE SEQUENCE [LARGE SCALE GENOMIC DNA]</scope>
    <source>
        <strain evidence="3 5">LMG 23578</strain>
    </source>
</reference>
<dbReference type="CDD" id="cd07197">
    <property type="entry name" value="nitrilase"/>
    <property type="match status" value="1"/>
</dbReference>
<dbReference type="EMBL" id="JBFNQD010000001">
    <property type="protein sequence ID" value="MEW9304790.1"/>
    <property type="molecule type" value="Genomic_DNA"/>
</dbReference>
<dbReference type="PROSITE" id="PS01227">
    <property type="entry name" value="UPF0012"/>
    <property type="match status" value="1"/>
</dbReference>
<accession>A0ABV3PGN7</accession>
<evidence type="ECO:0000259" key="2">
    <source>
        <dbReference type="PROSITE" id="PS50263"/>
    </source>
</evidence>
<dbReference type="Pfam" id="PF00795">
    <property type="entry name" value="CN_hydrolase"/>
    <property type="match status" value="1"/>
</dbReference>
<protein>
    <submittedName>
        <fullName evidence="3">Carbon-nitrogen hydrolase family protein</fullName>
    </submittedName>
</protein>
<name>A0ABV3PGN7_9HYPH</name>
<dbReference type="PROSITE" id="PS50263">
    <property type="entry name" value="CN_HYDROLASE"/>
    <property type="match status" value="1"/>
</dbReference>
<proteinExistence type="inferred from homology"/>
<evidence type="ECO:0000313" key="5">
    <source>
        <dbReference type="Proteomes" id="UP001555786"/>
    </source>
</evidence>
<dbReference type="InterPro" id="IPR003010">
    <property type="entry name" value="C-N_Hydrolase"/>
</dbReference>
<gene>
    <name evidence="3" type="ORF">ABXS05_04530</name>
    <name evidence="4" type="ORF">ACETRX_02460</name>
</gene>
<dbReference type="InterPro" id="IPR001110">
    <property type="entry name" value="UPF0012_CS"/>
</dbReference>
<dbReference type="RefSeq" id="WP_311935136.1">
    <property type="nucleotide sequence ID" value="NZ_JAVSCS010000012.1"/>
</dbReference>
<dbReference type="PANTHER" id="PTHR23088">
    <property type="entry name" value="NITRILASE-RELATED"/>
    <property type="match status" value="1"/>
</dbReference>
<keyword evidence="3" id="KW-0378">Hydrolase</keyword>
<organism evidence="3 5">
    <name type="scientific">Labrys neptuniae</name>
    <dbReference type="NCBI Taxonomy" id="376174"/>
    <lineage>
        <taxon>Bacteria</taxon>
        <taxon>Pseudomonadati</taxon>
        <taxon>Pseudomonadota</taxon>
        <taxon>Alphaproteobacteria</taxon>
        <taxon>Hyphomicrobiales</taxon>
        <taxon>Xanthobacteraceae</taxon>
        <taxon>Labrys</taxon>
    </lineage>
</organism>
<evidence type="ECO:0000313" key="4">
    <source>
        <dbReference type="EMBL" id="MFC2248468.1"/>
    </source>
</evidence>
<comment type="similarity">
    <text evidence="1">Belongs to the carbon-nitrogen hydrolase superfamily. NIT1/NIT2 family.</text>
</comment>
<dbReference type="EMBL" id="JBHGPK010000001">
    <property type="protein sequence ID" value="MFC2248468.1"/>
    <property type="molecule type" value="Genomic_DNA"/>
</dbReference>
<comment type="caution">
    <text evidence="3">The sequence shown here is derived from an EMBL/GenBank/DDBJ whole genome shotgun (WGS) entry which is preliminary data.</text>
</comment>
<dbReference type="Proteomes" id="UP001555786">
    <property type="component" value="Unassembled WGS sequence"/>
</dbReference>
<sequence length="305" mass="32667">MSGLHPEVNDASAPLPRRDNSRFLIAGIQMPVPVTGQNIAAMAAQLEKAVALYPGVDMVVFSELAAHGPLHACASADPLADEAIFQALAAKHRIWIIPGSVFVERDGKTFNHAVVINPAGEIVGRYDKMFPFMPFEAGVTGGSEFLVFDVPEVGRFGLSICYDIWFPETTRTLTSAGVEVLIHPVLTGTTDRQAELAIVQATAVMFSCYVFDVNGLDGGGVGRSLVVDPTGVVLHQCGQATEIFPINIDLGLVRQVRAEGANGLGQVLKSFRDKNVVLSTYADNGSSAYLDSLGPLVPMRKRDWS</sequence>
<evidence type="ECO:0000313" key="3">
    <source>
        <dbReference type="EMBL" id="MEW9304790.1"/>
    </source>
</evidence>
<dbReference type="Gene3D" id="3.60.110.10">
    <property type="entry name" value="Carbon-nitrogen hydrolase"/>
    <property type="match status" value="1"/>
</dbReference>
<keyword evidence="5" id="KW-1185">Reference proteome</keyword>
<reference evidence="4 6" key="2">
    <citation type="submission" date="2024-09" db="EMBL/GenBank/DDBJ databases">
        <title>Description of Labrys sedimenti sp. nov., isolated from a diclofenac-degrading enrichment culture, and genome-based reclassification of Labrys portucalensis as a later heterotypic synonym of Labrys neptuniae.</title>
        <authorList>
            <person name="Tancsics A."/>
            <person name="Csepanyi A."/>
        </authorList>
    </citation>
    <scope>NUCLEOTIDE SEQUENCE [LARGE SCALE GENOMIC DNA]</scope>
    <source>
        <strain evidence="4 6">LMG 23412</strain>
    </source>
</reference>
<dbReference type="PANTHER" id="PTHR23088:SF27">
    <property type="entry name" value="DEAMINATED GLUTATHIONE AMIDASE"/>
    <property type="match status" value="1"/>
</dbReference>
<dbReference type="Proteomes" id="UP001595190">
    <property type="component" value="Unassembled WGS sequence"/>
</dbReference>
<evidence type="ECO:0000313" key="6">
    <source>
        <dbReference type="Proteomes" id="UP001595190"/>
    </source>
</evidence>
<feature type="domain" description="CN hydrolase" evidence="2">
    <location>
        <begin position="23"/>
        <end position="250"/>
    </location>
</feature>
<dbReference type="SUPFAM" id="SSF56317">
    <property type="entry name" value="Carbon-nitrogen hydrolase"/>
    <property type="match status" value="1"/>
</dbReference>
<evidence type="ECO:0000256" key="1">
    <source>
        <dbReference type="ARBA" id="ARBA00010613"/>
    </source>
</evidence>
<dbReference type="InterPro" id="IPR036526">
    <property type="entry name" value="C-N_Hydrolase_sf"/>
</dbReference>
<dbReference type="GO" id="GO:0016787">
    <property type="term" value="F:hydrolase activity"/>
    <property type="evidence" value="ECO:0007669"/>
    <property type="project" value="UniProtKB-KW"/>
</dbReference>